<dbReference type="InterPro" id="IPR036423">
    <property type="entry name" value="SOD-like_Cu/Zn_dom_sf"/>
</dbReference>
<dbReference type="KEGG" id="mlr:MELLADRAFT_107668"/>
<feature type="signal peptide" evidence="1">
    <location>
        <begin position="1"/>
        <end position="21"/>
    </location>
</feature>
<dbReference type="RefSeq" id="XP_007411309.1">
    <property type="nucleotide sequence ID" value="XM_007411247.1"/>
</dbReference>
<keyword evidence="1" id="KW-0732">Signal</keyword>
<dbReference type="EMBL" id="GL883113">
    <property type="protein sequence ID" value="EGG05387.1"/>
    <property type="molecule type" value="Genomic_DNA"/>
</dbReference>
<evidence type="ECO:0000313" key="3">
    <source>
        <dbReference type="EMBL" id="EGG05387.1"/>
    </source>
</evidence>
<feature type="chain" id="PRO_5003321728" evidence="1">
    <location>
        <begin position="22"/>
        <end position="195"/>
    </location>
</feature>
<evidence type="ECO:0000259" key="2">
    <source>
        <dbReference type="Pfam" id="PF00080"/>
    </source>
</evidence>
<evidence type="ECO:0000313" key="4">
    <source>
        <dbReference type="Proteomes" id="UP000001072"/>
    </source>
</evidence>
<sequence>MICYSFVSFLFILASFDLTQADMRLSRRSGVQQGSADACTPRNMYCQREAIAYVDGEFGVKGYVKFIAPYKSDEVKVILSITGLDKYSGTTGPFPYHVHVNPIQGKNCETALGHLNPYKLPEIVACDPVDVNTCEVGDLSGKHGKLTAARPYRSYIDSQLKFTPEEISFVGRSVVIHDANKKRIACGTIVFHSTN</sequence>
<gene>
    <name evidence="3" type="ORF">MELLADRAFT_107668</name>
</gene>
<keyword evidence="4" id="KW-1185">Reference proteome</keyword>
<dbReference type="PANTHER" id="PTHR10003">
    <property type="entry name" value="SUPEROXIDE DISMUTASE CU-ZN -RELATED"/>
    <property type="match status" value="1"/>
</dbReference>
<dbReference type="InterPro" id="IPR001424">
    <property type="entry name" value="SOD_Cu_Zn_dom"/>
</dbReference>
<dbReference type="OrthoDB" id="2495266at2759"/>
<dbReference type="GeneID" id="18923237"/>
<dbReference type="STRING" id="747676.F4RQD3"/>
<dbReference type="InParanoid" id="F4RQD3"/>
<dbReference type="GO" id="GO:0006801">
    <property type="term" value="P:superoxide metabolic process"/>
    <property type="evidence" value="ECO:0007669"/>
    <property type="project" value="InterPro"/>
</dbReference>
<protein>
    <submittedName>
        <fullName evidence="3">Cu/Zn superoxide dismutase</fullName>
    </submittedName>
</protein>
<dbReference type="eggNOG" id="ENOG502S5NX">
    <property type="taxonomic scope" value="Eukaryota"/>
</dbReference>
<dbReference type="InterPro" id="IPR024134">
    <property type="entry name" value="SOD_Cu/Zn_/chaperone"/>
</dbReference>
<dbReference type="AlphaFoldDB" id="F4RQD3"/>
<dbReference type="HOGENOM" id="CLU_122042_0_0_1"/>
<organism evidence="4">
    <name type="scientific">Melampsora larici-populina (strain 98AG31 / pathotype 3-4-7)</name>
    <name type="common">Poplar leaf rust fungus</name>
    <dbReference type="NCBI Taxonomy" id="747676"/>
    <lineage>
        <taxon>Eukaryota</taxon>
        <taxon>Fungi</taxon>
        <taxon>Dikarya</taxon>
        <taxon>Basidiomycota</taxon>
        <taxon>Pucciniomycotina</taxon>
        <taxon>Pucciniomycetes</taxon>
        <taxon>Pucciniales</taxon>
        <taxon>Melampsoraceae</taxon>
        <taxon>Melampsora</taxon>
    </lineage>
</organism>
<accession>F4RQD3</accession>
<name>F4RQD3_MELLP</name>
<reference evidence="4" key="1">
    <citation type="journal article" date="2011" name="Proc. Natl. Acad. Sci. U.S.A.">
        <title>Obligate biotrophy features unraveled by the genomic analysis of rust fungi.</title>
        <authorList>
            <person name="Duplessis S."/>
            <person name="Cuomo C.A."/>
            <person name="Lin Y.-C."/>
            <person name="Aerts A."/>
            <person name="Tisserant E."/>
            <person name="Veneault-Fourrey C."/>
            <person name="Joly D.L."/>
            <person name="Hacquard S."/>
            <person name="Amselem J."/>
            <person name="Cantarel B.L."/>
            <person name="Chiu R."/>
            <person name="Coutinho P.M."/>
            <person name="Feau N."/>
            <person name="Field M."/>
            <person name="Frey P."/>
            <person name="Gelhaye E."/>
            <person name="Goldberg J."/>
            <person name="Grabherr M.G."/>
            <person name="Kodira C.D."/>
            <person name="Kohler A."/>
            <person name="Kuees U."/>
            <person name="Lindquist E.A."/>
            <person name="Lucas S.M."/>
            <person name="Mago R."/>
            <person name="Mauceli E."/>
            <person name="Morin E."/>
            <person name="Murat C."/>
            <person name="Pangilinan J.L."/>
            <person name="Park R."/>
            <person name="Pearson M."/>
            <person name="Quesneville H."/>
            <person name="Rouhier N."/>
            <person name="Sakthikumar S."/>
            <person name="Salamov A.A."/>
            <person name="Schmutz J."/>
            <person name="Selles B."/>
            <person name="Shapiro H."/>
            <person name="Tanguay P."/>
            <person name="Tuskan G.A."/>
            <person name="Henrissat B."/>
            <person name="Van de Peer Y."/>
            <person name="Rouze P."/>
            <person name="Ellis J.G."/>
            <person name="Dodds P.N."/>
            <person name="Schein J.E."/>
            <person name="Zhong S."/>
            <person name="Hamelin R.C."/>
            <person name="Grigoriev I.V."/>
            <person name="Szabo L.J."/>
            <person name="Martin F."/>
        </authorList>
    </citation>
    <scope>NUCLEOTIDE SEQUENCE [LARGE SCALE GENOMIC DNA]</scope>
    <source>
        <strain evidence="4">98AG31 / pathotype 3-4-7</strain>
    </source>
</reference>
<dbReference type="Gene3D" id="2.60.40.200">
    <property type="entry name" value="Superoxide dismutase, copper/zinc binding domain"/>
    <property type="match status" value="1"/>
</dbReference>
<evidence type="ECO:0000256" key="1">
    <source>
        <dbReference type="SAM" id="SignalP"/>
    </source>
</evidence>
<dbReference type="SUPFAM" id="SSF49329">
    <property type="entry name" value="Cu,Zn superoxide dismutase-like"/>
    <property type="match status" value="1"/>
</dbReference>
<proteinExistence type="predicted"/>
<dbReference type="VEuPathDB" id="FungiDB:MELLADRAFT_107668"/>
<feature type="domain" description="Superoxide dismutase copper/zinc binding" evidence="2">
    <location>
        <begin position="60"/>
        <end position="187"/>
    </location>
</feature>
<dbReference type="Proteomes" id="UP000001072">
    <property type="component" value="Unassembled WGS sequence"/>
</dbReference>
<dbReference type="Pfam" id="PF00080">
    <property type="entry name" value="Sod_Cu"/>
    <property type="match status" value="1"/>
</dbReference>
<dbReference type="GO" id="GO:0005507">
    <property type="term" value="F:copper ion binding"/>
    <property type="evidence" value="ECO:0007669"/>
    <property type="project" value="InterPro"/>
</dbReference>